<dbReference type="PANTHER" id="PTHR43794">
    <property type="entry name" value="AMINOHYDROLASE SSNA-RELATED"/>
    <property type="match status" value="1"/>
</dbReference>
<dbReference type="RefSeq" id="XP_030989125.1">
    <property type="nucleotide sequence ID" value="XM_031136161.1"/>
</dbReference>
<comment type="caution">
    <text evidence="3">The sequence shown here is derived from an EMBL/GenBank/DDBJ whole genome shotgun (WGS) entry which is preliminary data.</text>
</comment>
<dbReference type="Gene3D" id="2.30.40.10">
    <property type="entry name" value="Urease, subunit C, domain 1"/>
    <property type="match status" value="1"/>
</dbReference>
<dbReference type="InterPro" id="IPR032466">
    <property type="entry name" value="Metal_Hydrolase"/>
</dbReference>
<dbReference type="PANTHER" id="PTHR43794:SF5">
    <property type="entry name" value="CHLOROHYDROLASE FAMILY PROTEIN"/>
    <property type="match status" value="1"/>
</dbReference>
<dbReference type="OrthoDB" id="194468at2759"/>
<dbReference type="AlphaFoldDB" id="A0A507AJM6"/>
<dbReference type="SUPFAM" id="SSF51556">
    <property type="entry name" value="Metallo-dependent hydrolases"/>
    <property type="match status" value="1"/>
</dbReference>
<gene>
    <name evidence="2" type="ORF">E0L32_002017</name>
    <name evidence="3" type="ORF">E0L32_002116</name>
</gene>
<organism evidence="3 4">
    <name type="scientific">Thyridium curvatum</name>
    <dbReference type="NCBI Taxonomy" id="1093900"/>
    <lineage>
        <taxon>Eukaryota</taxon>
        <taxon>Fungi</taxon>
        <taxon>Dikarya</taxon>
        <taxon>Ascomycota</taxon>
        <taxon>Pezizomycotina</taxon>
        <taxon>Sordariomycetes</taxon>
        <taxon>Sordariomycetidae</taxon>
        <taxon>Thyridiales</taxon>
        <taxon>Thyridiaceae</taxon>
        <taxon>Thyridium</taxon>
    </lineage>
</organism>
<reference evidence="3 4" key="1">
    <citation type="submission" date="2019-06" db="EMBL/GenBank/DDBJ databases">
        <title>Draft genome sequence of the filamentous fungus Phialemoniopsis curvata isolated from diesel fuel.</title>
        <authorList>
            <person name="Varaljay V.A."/>
            <person name="Lyon W.J."/>
            <person name="Crouch A.L."/>
            <person name="Drake C.E."/>
            <person name="Hollomon J.M."/>
            <person name="Nadeau L.J."/>
            <person name="Nunn H.S."/>
            <person name="Stevenson B.S."/>
            <person name="Bojanowski C.L."/>
            <person name="Crookes-Goodson W.J."/>
        </authorList>
    </citation>
    <scope>NUCLEOTIDE SEQUENCE [LARGE SCALE GENOMIC DNA]</scope>
    <source>
        <strain evidence="3 4">D216</strain>
    </source>
</reference>
<dbReference type="GeneID" id="41969464"/>
<dbReference type="EMBL" id="SKBQ01000008">
    <property type="protein sequence ID" value="TPX07513.1"/>
    <property type="molecule type" value="Genomic_DNA"/>
</dbReference>
<keyword evidence="4" id="KW-1185">Reference proteome</keyword>
<protein>
    <recommendedName>
        <fullName evidence="1">Amidohydrolase-related domain-containing protein</fullName>
    </recommendedName>
</protein>
<dbReference type="SUPFAM" id="SSF51338">
    <property type="entry name" value="Composite domain of metallo-dependent hydrolases"/>
    <property type="match status" value="1"/>
</dbReference>
<dbReference type="Pfam" id="PF01979">
    <property type="entry name" value="Amidohydro_1"/>
    <property type="match status" value="1"/>
</dbReference>
<evidence type="ECO:0000313" key="4">
    <source>
        <dbReference type="Proteomes" id="UP000319257"/>
    </source>
</evidence>
<accession>A0A507AJM6</accession>
<evidence type="ECO:0000259" key="1">
    <source>
        <dbReference type="Pfam" id="PF01979"/>
    </source>
</evidence>
<dbReference type="InterPro" id="IPR011059">
    <property type="entry name" value="Metal-dep_hydrolase_composite"/>
</dbReference>
<evidence type="ECO:0000313" key="2">
    <source>
        <dbReference type="EMBL" id="TPX07414.1"/>
    </source>
</evidence>
<dbReference type="STRING" id="1093900.A0A507AJM6"/>
<dbReference type="InParanoid" id="A0A507AJM6"/>
<dbReference type="InterPro" id="IPR050287">
    <property type="entry name" value="MTA/SAH_deaminase"/>
</dbReference>
<name>A0A507AJM6_9PEZI</name>
<dbReference type="Proteomes" id="UP000319257">
    <property type="component" value="Unassembled WGS sequence"/>
</dbReference>
<sequence length="507" mass="54911">MATKQESGILLRGGTVLAHDEDMHVRPLRADVLIKGNTIVKISEDLSVPVGTEVIDCIGKLLCPGFVNGHQHIWQTALKGQHANDTLVPYMPTGNLTSALYTLEDAFWGELSGAMESIDCGTTTVVDHSSLNQGPDYPKTILRALATSGLRATYAYCHPRIVTSWNPLKYADDSTSPWVMDTYEQLFAPCSDLGDNGRVRPGFAVDAIFGPSEPLQKLYKRIRSAGTAVITTHSCGGVMLHNGPSAAQILYQHGLLGPDILLSHATFPHDGDVELLRKAGAAVCTTPLTELQMGQPPVALEDDYYELASLGVDCHSWGSSFMPGQMRLLLQWARCDRAGRLLKEKGQWSLGTGVDVEKVFNLGTALGARAIGMGDQVGQIKEGYKADMVIFDTDTPSMCAAALDDPVAAIVLHSSERDVGTVIVDGVVRKQGGKLLDITATPAVGRQTTQVSGVEEGRKFSWNDVVARLLESRARIKKEMEGIDWESAVDSMIDLMHCDRSSLKQDH</sequence>
<proteinExistence type="predicted"/>
<evidence type="ECO:0000313" key="3">
    <source>
        <dbReference type="EMBL" id="TPX07513.1"/>
    </source>
</evidence>
<dbReference type="GO" id="GO:0016810">
    <property type="term" value="F:hydrolase activity, acting on carbon-nitrogen (but not peptide) bonds"/>
    <property type="evidence" value="ECO:0007669"/>
    <property type="project" value="InterPro"/>
</dbReference>
<feature type="domain" description="Amidohydrolase-related" evidence="1">
    <location>
        <begin position="62"/>
        <end position="428"/>
    </location>
</feature>
<dbReference type="Gene3D" id="3.20.20.140">
    <property type="entry name" value="Metal-dependent hydrolases"/>
    <property type="match status" value="1"/>
</dbReference>
<dbReference type="EMBL" id="SKBQ01000008">
    <property type="protein sequence ID" value="TPX07414.1"/>
    <property type="molecule type" value="Genomic_DNA"/>
</dbReference>
<dbReference type="InterPro" id="IPR006680">
    <property type="entry name" value="Amidohydro-rel"/>
</dbReference>